<keyword evidence="1" id="KW-0238">DNA-binding</keyword>
<dbReference type="Proteomes" id="UP000236732">
    <property type="component" value="Unassembled WGS sequence"/>
</dbReference>
<dbReference type="InterPro" id="IPR011010">
    <property type="entry name" value="DNA_brk_join_enz"/>
</dbReference>
<dbReference type="EMBL" id="FNVT01000012">
    <property type="protein sequence ID" value="SEG99261.1"/>
    <property type="molecule type" value="Genomic_DNA"/>
</dbReference>
<name>A0A1H6EQA6_9ACTN</name>
<organism evidence="2 3">
    <name type="scientific">Nonomuraea solani</name>
    <dbReference type="NCBI Taxonomy" id="1144553"/>
    <lineage>
        <taxon>Bacteria</taxon>
        <taxon>Bacillati</taxon>
        <taxon>Actinomycetota</taxon>
        <taxon>Actinomycetes</taxon>
        <taxon>Streptosporangiales</taxon>
        <taxon>Streptosporangiaceae</taxon>
        <taxon>Nonomuraea</taxon>
    </lineage>
</organism>
<sequence>MIYGLCLEYGLTGRDPQTIETNTILCRVHIFPDLGARKLKDLKATEVEKWLRIKARSLSTRTLQALYSAFNRIVKRAMAREKVKRNVVELCTIPKGQGGRPSRSLTFRQALAILSASKYHRMHPYIVVSLLTAPRNYVTFAGATLT</sequence>
<gene>
    <name evidence="2" type="ORF">SAMN05444920_112321</name>
</gene>
<dbReference type="AlphaFoldDB" id="A0A1H6EQA6"/>
<proteinExistence type="predicted"/>
<dbReference type="InterPro" id="IPR010998">
    <property type="entry name" value="Integrase_recombinase_N"/>
</dbReference>
<dbReference type="Gene3D" id="1.10.150.130">
    <property type="match status" value="1"/>
</dbReference>
<dbReference type="RefSeq" id="WP_200824463.1">
    <property type="nucleotide sequence ID" value="NZ_FNVT01000012.1"/>
</dbReference>
<accession>A0A1H6EQA6</accession>
<keyword evidence="3" id="KW-1185">Reference proteome</keyword>
<dbReference type="SUPFAM" id="SSF56349">
    <property type="entry name" value="DNA breaking-rejoining enzymes"/>
    <property type="match status" value="1"/>
</dbReference>
<evidence type="ECO:0000313" key="2">
    <source>
        <dbReference type="EMBL" id="SEG99261.1"/>
    </source>
</evidence>
<dbReference type="GO" id="GO:0003677">
    <property type="term" value="F:DNA binding"/>
    <property type="evidence" value="ECO:0007669"/>
    <property type="project" value="UniProtKB-KW"/>
</dbReference>
<reference evidence="2 3" key="1">
    <citation type="submission" date="2016-10" db="EMBL/GenBank/DDBJ databases">
        <authorList>
            <person name="de Groot N.N."/>
        </authorList>
    </citation>
    <scope>NUCLEOTIDE SEQUENCE [LARGE SCALE GENOMIC DNA]</scope>
    <source>
        <strain evidence="2 3">CGMCC 4.7037</strain>
    </source>
</reference>
<evidence type="ECO:0000256" key="1">
    <source>
        <dbReference type="ARBA" id="ARBA00023125"/>
    </source>
</evidence>
<protein>
    <recommendedName>
        <fullName evidence="4">Phage integrase, N-terminal SAM-like domain</fullName>
    </recommendedName>
</protein>
<evidence type="ECO:0008006" key="4">
    <source>
        <dbReference type="Google" id="ProtNLM"/>
    </source>
</evidence>
<evidence type="ECO:0000313" key="3">
    <source>
        <dbReference type="Proteomes" id="UP000236732"/>
    </source>
</evidence>